<name>A0A7W7G8V2_9ACTN</name>
<evidence type="ECO:0000256" key="6">
    <source>
        <dbReference type="ARBA" id="ARBA00022692"/>
    </source>
</evidence>
<dbReference type="GO" id="GO:0051205">
    <property type="term" value="P:protein insertion into membrane"/>
    <property type="evidence" value="ECO:0007669"/>
    <property type="project" value="TreeGrafter"/>
</dbReference>
<keyword evidence="8 19" id="KW-1133">Transmembrane helix</keyword>
<keyword evidence="9 19" id="KW-0472">Membrane</keyword>
<dbReference type="CDD" id="cd20070">
    <property type="entry name" value="5TM_YidC_Alb3"/>
    <property type="match status" value="1"/>
</dbReference>
<reference evidence="21 22" key="1">
    <citation type="submission" date="2020-08" db="EMBL/GenBank/DDBJ databases">
        <title>Sequencing the genomes of 1000 actinobacteria strains.</title>
        <authorList>
            <person name="Klenk H.-P."/>
        </authorList>
    </citation>
    <scope>NUCLEOTIDE SEQUENCE [LARGE SCALE GENOMIC DNA]</scope>
    <source>
        <strain evidence="21 22">DSM 45784</strain>
    </source>
</reference>
<dbReference type="NCBIfam" id="NF002350">
    <property type="entry name" value="PRK01315.1"/>
    <property type="match status" value="1"/>
</dbReference>
<evidence type="ECO:0000256" key="18">
    <source>
        <dbReference type="SAM" id="MobiDB-lite"/>
    </source>
</evidence>
<evidence type="ECO:0000256" key="13">
    <source>
        <dbReference type="ARBA" id="ARBA00031538"/>
    </source>
</evidence>
<gene>
    <name evidence="21" type="ORF">BJ982_001454</name>
</gene>
<dbReference type="InterPro" id="IPR047196">
    <property type="entry name" value="YidC_ALB_C"/>
</dbReference>
<evidence type="ECO:0000256" key="14">
    <source>
        <dbReference type="ARBA" id="ARBA00033245"/>
    </source>
</evidence>
<accession>A0A7W7G8V2</accession>
<evidence type="ECO:0000256" key="17">
    <source>
        <dbReference type="SAM" id="Coils"/>
    </source>
</evidence>
<comment type="similarity">
    <text evidence="2">Belongs to the OXA1/ALB3/YidC family. Type 1 subfamily.</text>
</comment>
<protein>
    <recommendedName>
        <fullName evidence="3">Membrane protein insertase YidC</fullName>
    </recommendedName>
    <alternativeName>
        <fullName evidence="15">Foldase YidC</fullName>
    </alternativeName>
    <alternativeName>
        <fullName evidence="14">Membrane integrase YidC</fullName>
    </alternativeName>
    <alternativeName>
        <fullName evidence="13">Membrane protein YidC</fullName>
    </alternativeName>
</protein>
<evidence type="ECO:0000256" key="16">
    <source>
        <dbReference type="RuleBase" id="RU003945"/>
    </source>
</evidence>
<dbReference type="AlphaFoldDB" id="A0A7W7G8V2"/>
<evidence type="ECO:0000256" key="7">
    <source>
        <dbReference type="ARBA" id="ARBA00022927"/>
    </source>
</evidence>
<evidence type="ECO:0000256" key="5">
    <source>
        <dbReference type="ARBA" id="ARBA00022475"/>
    </source>
</evidence>
<evidence type="ECO:0000256" key="4">
    <source>
        <dbReference type="ARBA" id="ARBA00022448"/>
    </source>
</evidence>
<evidence type="ECO:0000256" key="19">
    <source>
        <dbReference type="SAM" id="Phobius"/>
    </source>
</evidence>
<comment type="function">
    <text evidence="11">Required for the insertion and/or proper folding and/or complex formation of integral membrane proteins into the membrane. Involved in integration of membrane proteins that insert both dependently and independently of the Sec translocase complex, as well as at least some lipoproteins. Aids folding of multispanning membrane proteins.</text>
</comment>
<feature type="transmembrane region" description="Helical" evidence="19">
    <location>
        <begin position="34"/>
        <end position="56"/>
    </location>
</feature>
<keyword evidence="4" id="KW-0813">Transport</keyword>
<sequence length="322" mass="35887">MELSFLEPLYKAVATVIAWIHGAYSVIIPPDNGLNWALTIITLTVLMRLLIFPLFLKQMRSSKKMQELAPKVQELRKKYKNDKQRMNQEVMKLYQTAGANPLGGCLPIVAQFPIFISVFTVLRSIAEDKAAHGMTQEMVDSARAAHIFGAPVPATFFTSAHDIQAFGADPIMTKIVLGIFVAISSTTTFLTVRQSVQRSMAQMPDNPMAQQQKILMYISPLFAVFSLNFALGLILYWVTTNLWTLGQQHWFYSRHPMPVVDAKGNVVQPEPKPGLMSRILPGKAAAKQADAPQDAPPAPEQKIIRQQPSRQPRSKRTGSKKS</sequence>
<keyword evidence="22" id="KW-1185">Reference proteome</keyword>
<dbReference type="InterPro" id="IPR028055">
    <property type="entry name" value="YidC/Oxa/ALB_C"/>
</dbReference>
<dbReference type="EMBL" id="JACHND010000001">
    <property type="protein sequence ID" value="MBB4699910.1"/>
    <property type="molecule type" value="Genomic_DNA"/>
</dbReference>
<dbReference type="RefSeq" id="WP_184877729.1">
    <property type="nucleotide sequence ID" value="NZ_BOOV01000010.1"/>
</dbReference>
<feature type="coiled-coil region" evidence="17">
    <location>
        <begin position="69"/>
        <end position="96"/>
    </location>
</feature>
<keyword evidence="7" id="KW-0653">Protein transport</keyword>
<dbReference type="GO" id="GO:0005886">
    <property type="term" value="C:plasma membrane"/>
    <property type="evidence" value="ECO:0007669"/>
    <property type="project" value="UniProtKB-SubCell"/>
</dbReference>
<dbReference type="Proteomes" id="UP000542210">
    <property type="component" value="Unassembled WGS sequence"/>
</dbReference>
<organism evidence="21 22">
    <name type="scientific">Sphaerisporangium siamense</name>
    <dbReference type="NCBI Taxonomy" id="795645"/>
    <lineage>
        <taxon>Bacteria</taxon>
        <taxon>Bacillati</taxon>
        <taxon>Actinomycetota</taxon>
        <taxon>Actinomycetes</taxon>
        <taxon>Streptosporangiales</taxon>
        <taxon>Streptosporangiaceae</taxon>
        <taxon>Sphaerisporangium</taxon>
    </lineage>
</organism>
<dbReference type="GO" id="GO:0015031">
    <property type="term" value="P:protein transport"/>
    <property type="evidence" value="ECO:0007669"/>
    <property type="project" value="UniProtKB-KW"/>
</dbReference>
<feature type="region of interest" description="Disordered" evidence="18">
    <location>
        <begin position="280"/>
        <end position="322"/>
    </location>
</feature>
<keyword evidence="6 16" id="KW-0812">Transmembrane</keyword>
<keyword evidence="5" id="KW-1003">Cell membrane</keyword>
<feature type="compositionally biased region" description="Low complexity" evidence="18">
    <location>
        <begin position="283"/>
        <end position="293"/>
    </location>
</feature>
<evidence type="ECO:0000259" key="20">
    <source>
        <dbReference type="Pfam" id="PF02096"/>
    </source>
</evidence>
<dbReference type="NCBIfam" id="TIGR03592">
    <property type="entry name" value="yidC_oxa1_cterm"/>
    <property type="match status" value="1"/>
</dbReference>
<evidence type="ECO:0000256" key="9">
    <source>
        <dbReference type="ARBA" id="ARBA00023136"/>
    </source>
</evidence>
<keyword evidence="17" id="KW-0175">Coiled coil</keyword>
<dbReference type="PANTHER" id="PTHR12428:SF65">
    <property type="entry name" value="CYTOCHROME C OXIDASE ASSEMBLY PROTEIN COX18, MITOCHONDRIAL"/>
    <property type="match status" value="1"/>
</dbReference>
<proteinExistence type="inferred from homology"/>
<comment type="caution">
    <text evidence="21">The sequence shown here is derived from an EMBL/GenBank/DDBJ whole genome shotgun (WGS) entry which is preliminary data.</text>
</comment>
<evidence type="ECO:0000256" key="2">
    <source>
        <dbReference type="ARBA" id="ARBA00010527"/>
    </source>
</evidence>
<evidence type="ECO:0000256" key="15">
    <source>
        <dbReference type="ARBA" id="ARBA00033342"/>
    </source>
</evidence>
<keyword evidence="10" id="KW-0143">Chaperone</keyword>
<evidence type="ECO:0000256" key="8">
    <source>
        <dbReference type="ARBA" id="ARBA00022989"/>
    </source>
</evidence>
<evidence type="ECO:0000313" key="22">
    <source>
        <dbReference type="Proteomes" id="UP000542210"/>
    </source>
</evidence>
<dbReference type="PANTHER" id="PTHR12428">
    <property type="entry name" value="OXA1"/>
    <property type="match status" value="1"/>
</dbReference>
<comment type="subcellular location">
    <subcellularLocation>
        <location evidence="1">Cell membrane</location>
        <topology evidence="1">Multi-pass membrane protein</topology>
    </subcellularLocation>
    <subcellularLocation>
        <location evidence="16">Membrane</location>
        <topology evidence="16">Multi-pass membrane protein</topology>
    </subcellularLocation>
</comment>
<dbReference type="GO" id="GO:0032977">
    <property type="term" value="F:membrane insertase activity"/>
    <property type="evidence" value="ECO:0007669"/>
    <property type="project" value="InterPro"/>
</dbReference>
<evidence type="ECO:0000256" key="11">
    <source>
        <dbReference type="ARBA" id="ARBA00025034"/>
    </source>
</evidence>
<evidence type="ECO:0000313" key="21">
    <source>
        <dbReference type="EMBL" id="MBB4699910.1"/>
    </source>
</evidence>
<evidence type="ECO:0000256" key="3">
    <source>
        <dbReference type="ARBA" id="ARBA00015325"/>
    </source>
</evidence>
<evidence type="ECO:0000256" key="1">
    <source>
        <dbReference type="ARBA" id="ARBA00004651"/>
    </source>
</evidence>
<feature type="transmembrane region" description="Helical" evidence="19">
    <location>
        <begin position="101"/>
        <end position="122"/>
    </location>
</feature>
<dbReference type="InterPro" id="IPR001708">
    <property type="entry name" value="YidC/ALB3/OXA1/COX18"/>
</dbReference>
<dbReference type="Pfam" id="PF02096">
    <property type="entry name" value="60KD_IMP"/>
    <property type="match status" value="1"/>
</dbReference>
<feature type="domain" description="Membrane insertase YidC/Oxa/ALB C-terminal" evidence="20">
    <location>
        <begin position="36"/>
        <end position="252"/>
    </location>
</feature>
<feature type="transmembrane region" description="Helical" evidence="19">
    <location>
        <begin position="175"/>
        <end position="193"/>
    </location>
</feature>
<evidence type="ECO:0000256" key="12">
    <source>
        <dbReference type="ARBA" id="ARBA00026028"/>
    </source>
</evidence>
<feature type="compositionally biased region" description="Basic residues" evidence="18">
    <location>
        <begin position="312"/>
        <end position="322"/>
    </location>
</feature>
<evidence type="ECO:0000256" key="10">
    <source>
        <dbReference type="ARBA" id="ARBA00023186"/>
    </source>
</evidence>
<comment type="subunit">
    <text evidence="12">Interacts with the Sec translocase complex via SecD. Specifically interacts with transmembrane segments of nascent integral membrane proteins during membrane integration.</text>
</comment>
<feature type="transmembrane region" description="Helical" evidence="19">
    <location>
        <begin position="214"/>
        <end position="238"/>
    </location>
</feature>